<evidence type="ECO:0000313" key="1">
    <source>
        <dbReference type="EMBL" id="KPI39475.1"/>
    </source>
</evidence>
<protein>
    <recommendedName>
        <fullName evidence="3">F-box domain-containing protein</fullName>
    </recommendedName>
</protein>
<sequence>MAPSTLLTLPSEIRTAIYSYLVPSTLVITRPVDSPFTQYDDGSVINTLSCIRSSRPPTPTRTRYLALEDVVHLRLTSKALRAEVDEIVRRELCITVKSYTILSSSYNTRDMRWLLGKTKADVTRISLIRSYPDYEDDVWTELADLRTILRRSATHFPKLRQIDISLDFTEHDSRDCDGLCDYCNGYYSDESDPGARLTGLASLIETKRILVDSKSLRRTHAIVAGERCTLLVFTDSDADISSLVSDANNILQATREIYDDAKLVELDIDAELRKAMEEPGAFRTLTDYICDEDEWIHGVFGKSPAELANFDILLDSLRGGLDPERLLFRPEMV</sequence>
<dbReference type="VEuPathDB" id="FungiDB:AB675_5162"/>
<dbReference type="AlphaFoldDB" id="A0A0N1HAA6"/>
<proteinExistence type="predicted"/>
<dbReference type="EMBL" id="LFJN01000015">
    <property type="protein sequence ID" value="KPI39475.1"/>
    <property type="molecule type" value="Genomic_DNA"/>
</dbReference>
<evidence type="ECO:0000313" key="2">
    <source>
        <dbReference type="Proteomes" id="UP000038010"/>
    </source>
</evidence>
<dbReference type="GeneID" id="28737231"/>
<reference evidence="1 2" key="1">
    <citation type="submission" date="2015-06" db="EMBL/GenBank/DDBJ databases">
        <title>Draft genome of the ant-associated black yeast Phialophora attae CBS 131958.</title>
        <authorList>
            <person name="Moreno L.F."/>
            <person name="Stielow B.J."/>
            <person name="de Hoog S."/>
            <person name="Vicente V.A."/>
            <person name="Weiss V.A."/>
            <person name="de Vries M."/>
            <person name="Cruz L.M."/>
            <person name="Souza E.M."/>
        </authorList>
    </citation>
    <scope>NUCLEOTIDE SEQUENCE [LARGE SCALE GENOMIC DNA]</scope>
    <source>
        <strain evidence="1 2">CBS 131958</strain>
    </source>
</reference>
<dbReference type="Proteomes" id="UP000038010">
    <property type="component" value="Unassembled WGS sequence"/>
</dbReference>
<keyword evidence="2" id="KW-1185">Reference proteome</keyword>
<name>A0A0N1HAA6_9EURO</name>
<gene>
    <name evidence="1" type="ORF">AB675_5162</name>
</gene>
<accession>A0A0N1HAA6</accession>
<comment type="caution">
    <text evidence="1">The sequence shown here is derived from an EMBL/GenBank/DDBJ whole genome shotgun (WGS) entry which is preliminary data.</text>
</comment>
<evidence type="ECO:0008006" key="3">
    <source>
        <dbReference type="Google" id="ProtNLM"/>
    </source>
</evidence>
<dbReference type="RefSeq" id="XP_017999438.1">
    <property type="nucleotide sequence ID" value="XM_018145351.1"/>
</dbReference>
<organism evidence="1 2">
    <name type="scientific">Cyphellophora attinorum</name>
    <dbReference type="NCBI Taxonomy" id="1664694"/>
    <lineage>
        <taxon>Eukaryota</taxon>
        <taxon>Fungi</taxon>
        <taxon>Dikarya</taxon>
        <taxon>Ascomycota</taxon>
        <taxon>Pezizomycotina</taxon>
        <taxon>Eurotiomycetes</taxon>
        <taxon>Chaetothyriomycetidae</taxon>
        <taxon>Chaetothyriales</taxon>
        <taxon>Cyphellophoraceae</taxon>
        <taxon>Cyphellophora</taxon>
    </lineage>
</organism>